<dbReference type="AlphaFoldDB" id="A0A4Z2DFX3"/>
<dbReference type="EMBL" id="SKCS01000148">
    <property type="protein sequence ID" value="TNN15396.1"/>
    <property type="molecule type" value="Genomic_DNA"/>
</dbReference>
<protein>
    <submittedName>
        <fullName evidence="1">Gap-Pol polyprotein</fullName>
    </submittedName>
</protein>
<accession>A0A4Z2DFX3</accession>
<evidence type="ECO:0000313" key="1">
    <source>
        <dbReference type="EMBL" id="TNN15396.1"/>
    </source>
</evidence>
<dbReference type="Pfam" id="PF08284">
    <property type="entry name" value="RVP_2"/>
    <property type="match status" value="1"/>
</dbReference>
<dbReference type="InterPro" id="IPR021109">
    <property type="entry name" value="Peptidase_aspartic_dom_sf"/>
</dbReference>
<comment type="caution">
    <text evidence="1">The sequence shown here is derived from an EMBL/GenBank/DDBJ whole genome shotgun (WGS) entry which is preliminary data.</text>
</comment>
<name>A0A4Z2DFX3_SCHJA</name>
<gene>
    <name evidence="1" type="ORF">EWB00_001280</name>
</gene>
<organism evidence="1 2">
    <name type="scientific">Schistosoma japonicum</name>
    <name type="common">Blood fluke</name>
    <dbReference type="NCBI Taxonomy" id="6182"/>
    <lineage>
        <taxon>Eukaryota</taxon>
        <taxon>Metazoa</taxon>
        <taxon>Spiralia</taxon>
        <taxon>Lophotrochozoa</taxon>
        <taxon>Platyhelminthes</taxon>
        <taxon>Trematoda</taxon>
        <taxon>Digenea</taxon>
        <taxon>Strigeidida</taxon>
        <taxon>Schistosomatoidea</taxon>
        <taxon>Schistosomatidae</taxon>
        <taxon>Schistosoma</taxon>
    </lineage>
</organism>
<dbReference type="SUPFAM" id="SSF50630">
    <property type="entry name" value="Acid proteases"/>
    <property type="match status" value="1"/>
</dbReference>
<dbReference type="CDD" id="cd00303">
    <property type="entry name" value="retropepsin_like"/>
    <property type="match status" value="1"/>
</dbReference>
<dbReference type="Gene3D" id="2.40.70.10">
    <property type="entry name" value="Acid Proteases"/>
    <property type="match status" value="1"/>
</dbReference>
<evidence type="ECO:0000313" key="2">
    <source>
        <dbReference type="Proteomes" id="UP000311919"/>
    </source>
</evidence>
<dbReference type="Proteomes" id="UP000311919">
    <property type="component" value="Unassembled WGS sequence"/>
</dbReference>
<reference evidence="1 2" key="1">
    <citation type="submission" date="2019-03" db="EMBL/GenBank/DDBJ databases">
        <title>An improved genome assembly of the fluke Schistosoma japonicum.</title>
        <authorList>
            <person name="Hu W."/>
            <person name="Luo F."/>
            <person name="Yin M."/>
            <person name="Mo X."/>
            <person name="Sun C."/>
            <person name="Wu Q."/>
            <person name="Zhu B."/>
            <person name="Xiang M."/>
            <person name="Wang J."/>
            <person name="Wang Y."/>
            <person name="Zhang T."/>
            <person name="Xu B."/>
            <person name="Zheng H."/>
            <person name="Feng Z."/>
        </authorList>
    </citation>
    <scope>NUCLEOTIDE SEQUENCE [LARGE SCALE GENOMIC DNA]</scope>
    <source>
        <strain evidence="1">HuSjv2</strain>
        <tissue evidence="1">Worms</tissue>
    </source>
</reference>
<proteinExistence type="predicted"/>
<keyword evidence="2" id="KW-1185">Reference proteome</keyword>
<dbReference type="OrthoDB" id="6161062at2759"/>
<sequence>MSVFNSHDFAPVTVLKRVEGMEKMVLIDTEVSTSVVHRSFVSNKKVPLGPASRDHHLITADGRVIQAQFSTTLTLQFGGLLCKQRFLVCDYITWDIILGVDFLRKNRALVDFSTSCVLVGRHVVPIATTVNSKCMGAVDASYQLSVIDKVCIGSHLDRQTQDRVVSVLMEFREVFEENADSEVNWGSLLAVDPDLALVYARQQHGNNKPTSQEMKDMTTVARYICVRWGHLRLCNDVLYLMEPSKPPRLIVPRAKTSWQAKVWPQASLISAVSINPTNTNSLQLPSVVLVTA</sequence>